<evidence type="ECO:0000256" key="2">
    <source>
        <dbReference type="ARBA" id="ARBA00022723"/>
    </source>
</evidence>
<feature type="binding site" evidence="9">
    <location>
        <position position="198"/>
    </location>
    <ligand>
        <name>ATP</name>
        <dbReference type="ChEBI" id="CHEBI:30616"/>
    </ligand>
</feature>
<dbReference type="UniPathway" id="UPA00916">
    <property type="reaction ID" value="UER00889"/>
</dbReference>
<dbReference type="Proteomes" id="UP000627538">
    <property type="component" value="Unassembled WGS sequence"/>
</dbReference>
<comment type="activity regulation">
    <text evidence="9">Activated by a monovalent cation that binds near, but not in, the active site. The most likely occupant of the site in vivo is potassium. Ion binding induces a conformational change that may alter substrate affinity.</text>
</comment>
<feature type="binding site" evidence="9">
    <location>
        <begin position="234"/>
        <end position="239"/>
    </location>
    <ligand>
        <name>ATP</name>
        <dbReference type="ChEBI" id="CHEBI:30616"/>
    </ligand>
</feature>
<evidence type="ECO:0000313" key="12">
    <source>
        <dbReference type="Proteomes" id="UP000627538"/>
    </source>
</evidence>
<feature type="binding site" evidence="9">
    <location>
        <position position="296"/>
    </location>
    <ligand>
        <name>K(+)</name>
        <dbReference type="ChEBI" id="CHEBI:29103"/>
    </ligand>
</feature>
<dbReference type="SUPFAM" id="SSF53613">
    <property type="entry name" value="Ribokinase-like"/>
    <property type="match status" value="1"/>
</dbReference>
<dbReference type="PANTHER" id="PTHR10584">
    <property type="entry name" value="SUGAR KINASE"/>
    <property type="match status" value="1"/>
</dbReference>
<accession>A0A8I0KVG5</accession>
<keyword evidence="4 9" id="KW-0418">Kinase</keyword>
<dbReference type="AlphaFoldDB" id="A0A8I0KVG5"/>
<feature type="binding site" evidence="9">
    <location>
        <begin position="53"/>
        <end position="57"/>
    </location>
    <ligand>
        <name>substrate</name>
    </ligand>
</feature>
<comment type="cofactor">
    <cofactor evidence="9">
        <name>Mg(2+)</name>
        <dbReference type="ChEBI" id="CHEBI:18420"/>
    </cofactor>
    <text evidence="9">Requires a divalent cation, most likely magnesium in vivo, as an electrophilic catalyst to aid phosphoryl group transfer. It is the chelate of the metal and the nucleotide that is the actual substrate.</text>
</comment>
<dbReference type="CDD" id="cd01174">
    <property type="entry name" value="ribokinase"/>
    <property type="match status" value="1"/>
</dbReference>
<dbReference type="Pfam" id="PF00294">
    <property type="entry name" value="PfkB"/>
    <property type="match status" value="1"/>
</dbReference>
<dbReference type="RefSeq" id="WP_191071006.1">
    <property type="nucleotide sequence ID" value="NZ_CP060506.1"/>
</dbReference>
<evidence type="ECO:0000256" key="3">
    <source>
        <dbReference type="ARBA" id="ARBA00022741"/>
    </source>
</evidence>
<feature type="binding site" evidence="9">
    <location>
        <begin position="265"/>
        <end position="266"/>
    </location>
    <ligand>
        <name>ATP</name>
        <dbReference type="ChEBI" id="CHEBI:30616"/>
    </ligand>
</feature>
<evidence type="ECO:0000256" key="5">
    <source>
        <dbReference type="ARBA" id="ARBA00022840"/>
    </source>
</evidence>
<evidence type="ECO:0000256" key="9">
    <source>
        <dbReference type="HAMAP-Rule" id="MF_01987"/>
    </source>
</evidence>
<keyword evidence="2 9" id="KW-0479">Metal-binding</keyword>
<dbReference type="GO" id="GO:0005829">
    <property type="term" value="C:cytosol"/>
    <property type="evidence" value="ECO:0007669"/>
    <property type="project" value="TreeGrafter"/>
</dbReference>
<dbReference type="EC" id="2.7.1.15" evidence="9"/>
<dbReference type="InterPro" id="IPR029056">
    <property type="entry name" value="Ribokinase-like"/>
</dbReference>
<feature type="binding site" evidence="9">
    <location>
        <position position="305"/>
    </location>
    <ligand>
        <name>K(+)</name>
        <dbReference type="ChEBI" id="CHEBI:29103"/>
    </ligand>
</feature>
<dbReference type="EMBL" id="JACRUO010000001">
    <property type="protein sequence ID" value="MBD3688914.1"/>
    <property type="molecule type" value="Genomic_DNA"/>
</dbReference>
<comment type="caution">
    <text evidence="11">The sequence shown here is derived from an EMBL/GenBank/DDBJ whole genome shotgun (WGS) entry which is preliminary data.</text>
</comment>
<comment type="similarity">
    <text evidence="9">Belongs to the carbohydrate kinase PfkB family. Ribokinase subfamily.</text>
</comment>
<evidence type="ECO:0000256" key="6">
    <source>
        <dbReference type="ARBA" id="ARBA00022842"/>
    </source>
</evidence>
<feature type="domain" description="Carbohydrate kinase PfkB" evidence="10">
    <location>
        <begin position="19"/>
        <end position="305"/>
    </location>
</feature>
<dbReference type="PRINTS" id="PR00990">
    <property type="entry name" value="RIBOKINASE"/>
</dbReference>
<gene>
    <name evidence="9" type="primary">rbsK</name>
    <name evidence="11" type="ORF">H8R10_01505</name>
</gene>
<keyword evidence="12" id="KW-1185">Reference proteome</keyword>
<proteinExistence type="inferred from homology"/>
<comment type="subcellular location">
    <subcellularLocation>
        <location evidence="9">Cytoplasm</location>
    </subcellularLocation>
</comment>
<dbReference type="HAMAP" id="MF_01987">
    <property type="entry name" value="Ribokinase"/>
    <property type="match status" value="1"/>
</dbReference>
<dbReference type="PANTHER" id="PTHR10584:SF166">
    <property type="entry name" value="RIBOKINASE"/>
    <property type="match status" value="1"/>
</dbReference>
<feature type="binding site" evidence="9">
    <location>
        <position position="299"/>
    </location>
    <ligand>
        <name>K(+)</name>
        <dbReference type="ChEBI" id="CHEBI:29103"/>
    </ligand>
</feature>
<evidence type="ECO:0000313" key="11">
    <source>
        <dbReference type="EMBL" id="MBD3688914.1"/>
    </source>
</evidence>
<comment type="caution">
    <text evidence="9">Lacks conserved residue(s) required for the propagation of feature annotation.</text>
</comment>
<comment type="subunit">
    <text evidence="9">Homodimer.</text>
</comment>
<sequence>MSAALHILDRFDPRGGLVGVVGSMNADYTVDTARLPGPGETVPGGPLRILPGGKSGNQAAQAAKVGAEVRLFGALGRDDNAVFLRRCLAEAGVDTSAIHEVPGPSGTTIITVDEAGENTIVYSAGANAALDLDWVDSIADQLRALSVLGLCLESPLDVVTACARIVHEAGGLVVLNDSPFLAQLPRELIDVSDLLLVNEHEAGQLLGLTITAETDFGDVAREMSAFGYDRSVITLGARGSVVIDSGEVVRIDPVAVSARDTTGCGDAFMGTILAGLAAGASLEEAARLGTVTSAYAATRAGAQASYGTLEEVRGYFAN</sequence>
<dbReference type="InterPro" id="IPR011877">
    <property type="entry name" value="Ribokinase"/>
</dbReference>
<keyword evidence="8 9" id="KW-0119">Carbohydrate metabolism</keyword>
<keyword evidence="6 9" id="KW-0460">Magnesium</keyword>
<dbReference type="InterPro" id="IPR011611">
    <property type="entry name" value="PfkB_dom"/>
</dbReference>
<dbReference type="InterPro" id="IPR002139">
    <property type="entry name" value="Ribo/fructo_kinase"/>
</dbReference>
<keyword evidence="1 9" id="KW-0808">Transferase</keyword>
<protein>
    <recommendedName>
        <fullName evidence="9">Ribokinase</fullName>
        <shortName evidence="9">RK</shortName>
        <ecNumber evidence="9">2.7.1.15</ecNumber>
    </recommendedName>
</protein>
<dbReference type="Gene3D" id="3.40.1190.20">
    <property type="match status" value="1"/>
</dbReference>
<keyword evidence="3 9" id="KW-0547">Nucleotide-binding</keyword>
<keyword evidence="7 9" id="KW-0630">Potassium</keyword>
<dbReference type="GO" id="GO:0019303">
    <property type="term" value="P:D-ribose catabolic process"/>
    <property type="evidence" value="ECO:0007669"/>
    <property type="project" value="UniProtKB-UniRule"/>
</dbReference>
<name>A0A8I0KVG5_9ACTO</name>
<comment type="pathway">
    <text evidence="9">Carbohydrate metabolism; D-ribose degradation; D-ribose 5-phosphate from beta-D-ribopyranose: step 2/2.</text>
</comment>
<feature type="binding site" evidence="9">
    <location>
        <begin position="25"/>
        <end position="27"/>
    </location>
    <ligand>
        <name>substrate</name>
    </ligand>
</feature>
<feature type="binding site" evidence="9">
    <location>
        <position position="266"/>
    </location>
    <ligand>
        <name>substrate</name>
    </ligand>
</feature>
<feature type="binding site" evidence="9">
    <location>
        <position position="153"/>
    </location>
    <ligand>
        <name>substrate</name>
    </ligand>
</feature>
<dbReference type="GO" id="GO:0046872">
    <property type="term" value="F:metal ion binding"/>
    <property type="evidence" value="ECO:0007669"/>
    <property type="project" value="UniProtKB-KW"/>
</dbReference>
<evidence type="ECO:0000256" key="7">
    <source>
        <dbReference type="ARBA" id="ARBA00022958"/>
    </source>
</evidence>
<comment type="function">
    <text evidence="9">Catalyzes the phosphorylation of ribose at O-5 in a reaction requiring ATP and magnesium. The resulting D-ribose-5-phosphate can then be used either for sythesis of nucleotides, histidine, and tryptophan, or as a component of the pentose phosphate pathway.</text>
</comment>
<evidence type="ECO:0000256" key="4">
    <source>
        <dbReference type="ARBA" id="ARBA00022777"/>
    </source>
</evidence>
<comment type="catalytic activity">
    <reaction evidence="9">
        <text>D-ribose + ATP = D-ribose 5-phosphate + ADP + H(+)</text>
        <dbReference type="Rhea" id="RHEA:13697"/>
        <dbReference type="ChEBI" id="CHEBI:15378"/>
        <dbReference type="ChEBI" id="CHEBI:30616"/>
        <dbReference type="ChEBI" id="CHEBI:47013"/>
        <dbReference type="ChEBI" id="CHEBI:78346"/>
        <dbReference type="ChEBI" id="CHEBI:456216"/>
        <dbReference type="EC" id="2.7.1.15"/>
    </reaction>
</comment>
<evidence type="ECO:0000259" key="10">
    <source>
        <dbReference type="Pfam" id="PF00294"/>
    </source>
</evidence>
<dbReference type="GO" id="GO:0004747">
    <property type="term" value="F:ribokinase activity"/>
    <property type="evidence" value="ECO:0007669"/>
    <property type="project" value="UniProtKB-UniRule"/>
</dbReference>
<feature type="active site" description="Proton acceptor" evidence="9">
    <location>
        <position position="266"/>
    </location>
</feature>
<feature type="binding site" evidence="9">
    <location>
        <position position="262"/>
    </location>
    <ligand>
        <name>K(+)</name>
        <dbReference type="ChEBI" id="CHEBI:29103"/>
    </ligand>
</feature>
<feature type="binding site" evidence="9">
    <location>
        <position position="301"/>
    </location>
    <ligand>
        <name>K(+)</name>
        <dbReference type="ChEBI" id="CHEBI:29103"/>
    </ligand>
</feature>
<feature type="binding site" evidence="9">
    <location>
        <position position="260"/>
    </location>
    <ligand>
        <name>K(+)</name>
        <dbReference type="ChEBI" id="CHEBI:29103"/>
    </ligand>
</feature>
<evidence type="ECO:0000256" key="1">
    <source>
        <dbReference type="ARBA" id="ARBA00022679"/>
    </source>
</evidence>
<dbReference type="GO" id="GO:0005524">
    <property type="term" value="F:ATP binding"/>
    <property type="evidence" value="ECO:0007669"/>
    <property type="project" value="UniProtKB-UniRule"/>
</dbReference>
<reference evidence="11 12" key="1">
    <citation type="submission" date="2020-08" db="EMBL/GenBank/DDBJ databases">
        <title>Winkia gen. nov., sp. nov., isolated from faeces of the Anser albifrons in China.</title>
        <authorList>
            <person name="Liu Q."/>
        </authorList>
    </citation>
    <scope>NUCLEOTIDE SEQUENCE [LARGE SCALE GENOMIC DNA]</scope>
    <source>
        <strain evidence="11 12">C62</strain>
    </source>
</reference>
<evidence type="ECO:0000256" key="8">
    <source>
        <dbReference type="ARBA" id="ARBA00023277"/>
    </source>
</evidence>
<organism evidence="11 12">
    <name type="scientific">Nanchangia anserum</name>
    <dbReference type="NCBI Taxonomy" id="2692125"/>
    <lineage>
        <taxon>Bacteria</taxon>
        <taxon>Bacillati</taxon>
        <taxon>Actinomycetota</taxon>
        <taxon>Actinomycetes</taxon>
        <taxon>Actinomycetales</taxon>
        <taxon>Actinomycetaceae</taxon>
        <taxon>Nanchangia</taxon>
    </lineage>
</organism>
<keyword evidence="9" id="KW-0963">Cytoplasm</keyword>
<keyword evidence="5 9" id="KW-0067">ATP-binding</keyword>